<feature type="binding site" evidence="11">
    <location>
        <begin position="304"/>
        <end position="308"/>
    </location>
    <ligand>
        <name>NAD(+)</name>
        <dbReference type="ChEBI" id="CHEBI:57540"/>
    </ligand>
</feature>
<proteinExistence type="inferred from homology"/>
<comment type="similarity">
    <text evidence="10">Belongs to the shikimate kinase family.</text>
</comment>
<dbReference type="EC" id="2.7.1.71" evidence="10"/>
<feature type="binding site" evidence="10">
    <location>
        <position position="35"/>
    </location>
    <ligand>
        <name>substrate</name>
    </ligand>
</feature>
<organism evidence="14 15">
    <name type="scientific">Tepidiforma bonchosmolovskayae</name>
    <dbReference type="NCBI Taxonomy" id="2601677"/>
    <lineage>
        <taxon>Bacteria</taxon>
        <taxon>Bacillati</taxon>
        <taxon>Chloroflexota</taxon>
        <taxon>Tepidiformia</taxon>
        <taxon>Tepidiformales</taxon>
        <taxon>Tepidiformaceae</taxon>
        <taxon>Tepidiforma</taxon>
    </lineage>
</organism>
<keyword evidence="9" id="KW-0511">Multifunctional enzyme</keyword>
<dbReference type="SUPFAM" id="SSF52540">
    <property type="entry name" value="P-loop containing nucleoside triphosphate hydrolases"/>
    <property type="match status" value="1"/>
</dbReference>
<evidence type="ECO:0000256" key="11">
    <source>
        <dbReference type="HAMAP-Rule" id="MF_00110"/>
    </source>
</evidence>
<comment type="cofactor">
    <cofactor evidence="2 11">
        <name>NAD(+)</name>
        <dbReference type="ChEBI" id="CHEBI:57540"/>
    </cofactor>
</comment>
<dbReference type="EMBL" id="CP042829">
    <property type="protein sequence ID" value="QFG03795.1"/>
    <property type="molecule type" value="Genomic_DNA"/>
</dbReference>
<evidence type="ECO:0000256" key="3">
    <source>
        <dbReference type="ARBA" id="ARBA00004661"/>
    </source>
</evidence>
<evidence type="ECO:0000313" key="15">
    <source>
        <dbReference type="Proteomes" id="UP000326331"/>
    </source>
</evidence>
<keyword evidence="7 11" id="KW-0057">Aromatic amino acid biosynthesis</keyword>
<dbReference type="Proteomes" id="UP000326331">
    <property type="component" value="Chromosome"/>
</dbReference>
<comment type="caution">
    <text evidence="11">Lacks conserved residue(s) required for the propagation of feature annotation.</text>
</comment>
<dbReference type="Pfam" id="PF01761">
    <property type="entry name" value="DHQ_synthase"/>
    <property type="match status" value="1"/>
</dbReference>
<dbReference type="InterPro" id="IPR050071">
    <property type="entry name" value="Dehydroquinate_synthase"/>
</dbReference>
<dbReference type="Pfam" id="PF01202">
    <property type="entry name" value="SKI"/>
    <property type="match status" value="1"/>
</dbReference>
<feature type="binding site" evidence="11">
    <location>
        <position position="460"/>
    </location>
    <ligand>
        <name>Zn(2+)</name>
        <dbReference type="ChEBI" id="CHEBI:29105"/>
    </ligand>
</feature>
<comment type="pathway">
    <text evidence="10">Metabolic intermediate biosynthesis; chorismate biosynthesis; chorismate from D-erythrose 4-phosphate and phosphoenolpyruvate: step 5/7.</text>
</comment>
<feature type="domain" description="3-dehydroquinate synthase N-terminal" evidence="12">
    <location>
        <begin position="266"/>
        <end position="378"/>
    </location>
</feature>
<keyword evidence="5 11" id="KW-0028">Amino-acid biosynthesis</keyword>
<comment type="pathway">
    <text evidence="3 11">Metabolic intermediate biosynthesis; chorismate biosynthesis; chorismate from D-erythrose 4-phosphate and phosphoenolpyruvate: step 2/7.</text>
</comment>
<dbReference type="Gene3D" id="3.40.50.1970">
    <property type="match status" value="1"/>
</dbReference>
<feature type="binding site" evidence="11">
    <location>
        <position position="341"/>
    </location>
    <ligand>
        <name>NAD(+)</name>
        <dbReference type="ChEBI" id="CHEBI:57540"/>
    </ligand>
</feature>
<comment type="function">
    <text evidence="11">Catalyzes the conversion of 3-deoxy-D-arabino-heptulosonate 7-phosphate (DAHP) to dehydroquinate (DHQ).</text>
</comment>
<keyword evidence="6 11" id="KW-0520">NAD</keyword>
<dbReference type="PRINTS" id="PR01100">
    <property type="entry name" value="SHIKIMTKNASE"/>
</dbReference>
<keyword evidence="11" id="KW-0547">Nucleotide-binding</keyword>
<dbReference type="CDD" id="cd00464">
    <property type="entry name" value="SK"/>
    <property type="match status" value="1"/>
</dbReference>
<protein>
    <recommendedName>
        <fullName evidence="10 11">Multifunctional fusion protein</fullName>
    </recommendedName>
    <domain>
        <recommendedName>
            <fullName evidence="10">Shikimate kinase</fullName>
            <shortName evidence="10">SK</shortName>
            <ecNumber evidence="10">2.7.1.71</ecNumber>
        </recommendedName>
    </domain>
    <domain>
        <recommendedName>
            <fullName evidence="11">3-dehydroquinate synthase</fullName>
            <shortName evidence="11">DHQS</shortName>
            <ecNumber evidence="11">4.2.3.4</ecNumber>
        </recommendedName>
    </domain>
</protein>
<comment type="catalytic activity">
    <reaction evidence="1 11">
        <text>7-phospho-2-dehydro-3-deoxy-D-arabino-heptonate = 3-dehydroquinate + phosphate</text>
        <dbReference type="Rhea" id="RHEA:21968"/>
        <dbReference type="ChEBI" id="CHEBI:32364"/>
        <dbReference type="ChEBI" id="CHEBI:43474"/>
        <dbReference type="ChEBI" id="CHEBI:58394"/>
        <dbReference type="EC" id="4.2.3.4"/>
    </reaction>
</comment>
<keyword evidence="4 11" id="KW-0963">Cytoplasm</keyword>
<evidence type="ECO:0000256" key="4">
    <source>
        <dbReference type="ARBA" id="ARBA00022490"/>
    </source>
</evidence>
<keyword evidence="11" id="KW-0479">Metal-binding</keyword>
<keyword evidence="11" id="KW-0170">Cobalt</keyword>
<dbReference type="PANTHER" id="PTHR43622">
    <property type="entry name" value="3-DEHYDROQUINATE SYNTHASE"/>
    <property type="match status" value="1"/>
</dbReference>
<keyword evidence="8 11" id="KW-0456">Lyase</keyword>
<comment type="function">
    <text evidence="10">Catalyzes the specific phosphorylation of the 3-hydroxyl group of shikimic acid using ATP as a cosubstrate.</text>
</comment>
<feature type="binding site" evidence="11">
    <location>
        <begin position="328"/>
        <end position="329"/>
    </location>
    <ligand>
        <name>NAD(+)</name>
        <dbReference type="ChEBI" id="CHEBI:57540"/>
    </ligand>
</feature>
<feature type="binding site" evidence="10">
    <location>
        <position position="17"/>
    </location>
    <ligand>
        <name>Mg(2+)</name>
        <dbReference type="ChEBI" id="CHEBI:18420"/>
    </ligand>
</feature>
<feature type="binding site" evidence="11">
    <location>
        <position position="443"/>
    </location>
    <ligand>
        <name>Zn(2+)</name>
        <dbReference type="ChEBI" id="CHEBI:29105"/>
    </ligand>
</feature>
<dbReference type="NCBIfam" id="TIGR01357">
    <property type="entry name" value="aroB"/>
    <property type="match status" value="1"/>
</dbReference>
<name>A0ABX6C431_9CHLR</name>
<evidence type="ECO:0000256" key="6">
    <source>
        <dbReference type="ARBA" id="ARBA00023027"/>
    </source>
</evidence>
<evidence type="ECO:0000256" key="10">
    <source>
        <dbReference type="HAMAP-Rule" id="MF_00109"/>
    </source>
</evidence>
<comment type="cofactor">
    <cofactor evidence="10">
        <name>Mg(2+)</name>
        <dbReference type="ChEBI" id="CHEBI:18420"/>
    </cofactor>
    <text evidence="10">Binds 1 Mg(2+) ion per subunit.</text>
</comment>
<dbReference type="HAMAP" id="MF_00109">
    <property type="entry name" value="Shikimate_kinase"/>
    <property type="match status" value="1"/>
</dbReference>
<comment type="subcellular location">
    <subcellularLocation>
        <location evidence="11">Cytoplasm</location>
    </subcellularLocation>
</comment>
<dbReference type="PANTHER" id="PTHR43622:SF7">
    <property type="entry name" value="3-DEHYDROQUINATE SYNTHASE, CHLOROPLASTIC"/>
    <property type="match status" value="1"/>
</dbReference>
<dbReference type="HAMAP" id="MF_00110">
    <property type="entry name" value="DHQ_synthase"/>
    <property type="match status" value="1"/>
</dbReference>
<keyword evidence="10" id="KW-0808">Transferase</keyword>
<evidence type="ECO:0000256" key="5">
    <source>
        <dbReference type="ARBA" id="ARBA00022605"/>
    </source>
</evidence>
<feature type="binding site" evidence="11">
    <location>
        <position position="383"/>
    </location>
    <ligand>
        <name>Zn(2+)</name>
        <dbReference type="ChEBI" id="CHEBI:29105"/>
    </ligand>
</feature>
<evidence type="ECO:0000256" key="2">
    <source>
        <dbReference type="ARBA" id="ARBA00001911"/>
    </source>
</evidence>
<feature type="binding site" evidence="10">
    <location>
        <position position="139"/>
    </location>
    <ligand>
        <name>substrate</name>
    </ligand>
</feature>
<dbReference type="InterPro" id="IPR000623">
    <property type="entry name" value="Shikimate_kinase/TSH1"/>
</dbReference>
<feature type="binding site" evidence="10">
    <location>
        <position position="121"/>
    </location>
    <ligand>
        <name>ATP</name>
        <dbReference type="ChEBI" id="CHEBI:30616"/>
    </ligand>
</feature>
<comment type="subunit">
    <text evidence="10">Monomer.</text>
</comment>
<accession>A0ABX6C431</accession>
<evidence type="ECO:0000259" key="12">
    <source>
        <dbReference type="Pfam" id="PF01761"/>
    </source>
</evidence>
<evidence type="ECO:0000256" key="1">
    <source>
        <dbReference type="ARBA" id="ARBA00001393"/>
    </source>
</evidence>
<evidence type="ECO:0000256" key="9">
    <source>
        <dbReference type="ARBA" id="ARBA00023268"/>
    </source>
</evidence>
<dbReference type="InterPro" id="IPR030960">
    <property type="entry name" value="DHQS/DOIS_N"/>
</dbReference>
<dbReference type="InterPro" id="IPR016037">
    <property type="entry name" value="DHQ_synth_AroB"/>
</dbReference>
<gene>
    <name evidence="11 14" type="primary">aroB</name>
    <name evidence="10" type="synonym">aroK</name>
    <name evidence="14" type="ORF">Tbon_10965</name>
</gene>
<evidence type="ECO:0000313" key="14">
    <source>
        <dbReference type="EMBL" id="QFG03795.1"/>
    </source>
</evidence>
<dbReference type="InterPro" id="IPR056179">
    <property type="entry name" value="DHQS_C"/>
</dbReference>
<feature type="binding site" evidence="10">
    <location>
        <position position="59"/>
    </location>
    <ligand>
        <name>substrate</name>
    </ligand>
</feature>
<dbReference type="Pfam" id="PF24621">
    <property type="entry name" value="DHQS_C"/>
    <property type="match status" value="1"/>
</dbReference>
<dbReference type="RefSeq" id="WP_158067744.1">
    <property type="nucleotide sequence ID" value="NZ_CP042829.1"/>
</dbReference>
<keyword evidence="11" id="KW-0862">Zinc</keyword>
<dbReference type="InterPro" id="IPR027417">
    <property type="entry name" value="P-loop_NTPase"/>
</dbReference>
<dbReference type="Gene3D" id="1.20.1090.10">
    <property type="entry name" value="Dehydroquinate synthase-like - alpha domain"/>
    <property type="match status" value="1"/>
</dbReference>
<dbReference type="Gene3D" id="3.40.50.300">
    <property type="entry name" value="P-loop containing nucleotide triphosphate hydrolases"/>
    <property type="match status" value="1"/>
</dbReference>
<comment type="cofactor">
    <cofactor evidence="11">
        <name>Co(2+)</name>
        <dbReference type="ChEBI" id="CHEBI:48828"/>
    </cofactor>
    <cofactor evidence="11">
        <name>Zn(2+)</name>
        <dbReference type="ChEBI" id="CHEBI:29105"/>
    </cofactor>
    <text evidence="11">Binds 1 divalent metal cation per subunit. Can use either Co(2+) or Zn(2+).</text>
</comment>
<evidence type="ECO:0000256" key="7">
    <source>
        <dbReference type="ARBA" id="ARBA00023141"/>
    </source>
</evidence>
<reference evidence="14 15" key="1">
    <citation type="submission" date="2019-10" db="EMBL/GenBank/DDBJ databases">
        <title>Thermopilla bonchosmolovskayae gen. nov., sp. nov., a moderately thermophilic Chloroflexi bacterium from a Chukotka hot spring (Arctic, Russia), representing a novel classis Thermopillaia, which include previously uncultivated lineage OLB14.</title>
        <authorList>
            <person name="Kochetkova T.V."/>
            <person name="Zayulina K.S."/>
            <person name="Zhigarkov V.S."/>
            <person name="Minaev N.V."/>
            <person name="Novikov A."/>
            <person name="Toshchakov S.V."/>
            <person name="Elcheninov A.G."/>
            <person name="Kublanov I.V."/>
        </authorList>
    </citation>
    <scope>NUCLEOTIDE SEQUENCE [LARGE SCALE GENOMIC DNA]</scope>
    <source>
        <strain evidence="14 15">3753O</strain>
    </source>
</reference>
<dbReference type="InterPro" id="IPR031322">
    <property type="entry name" value="Shikimate/glucono_kinase"/>
</dbReference>
<dbReference type="SUPFAM" id="SSF56796">
    <property type="entry name" value="Dehydroquinate synthase-like"/>
    <property type="match status" value="1"/>
</dbReference>
<dbReference type="EC" id="4.2.3.4" evidence="11"/>
<feature type="binding site" evidence="10">
    <location>
        <position position="81"/>
    </location>
    <ligand>
        <name>substrate</name>
    </ligand>
</feature>
<feature type="binding site" evidence="11">
    <location>
        <position position="350"/>
    </location>
    <ligand>
        <name>NAD(+)</name>
        <dbReference type="ChEBI" id="CHEBI:57540"/>
    </ligand>
</feature>
<evidence type="ECO:0000259" key="13">
    <source>
        <dbReference type="Pfam" id="PF24621"/>
    </source>
</evidence>
<feature type="domain" description="3-dehydroquinate synthase C-terminal" evidence="13">
    <location>
        <begin position="380"/>
        <end position="520"/>
    </location>
</feature>
<comment type="similarity">
    <text evidence="11">Belongs to the sugar phosphate cyclases superfamily. Dehydroquinate synthase family.</text>
</comment>
<comment type="catalytic activity">
    <reaction evidence="10">
        <text>shikimate + ATP = 3-phosphoshikimate + ADP + H(+)</text>
        <dbReference type="Rhea" id="RHEA:13121"/>
        <dbReference type="ChEBI" id="CHEBI:15378"/>
        <dbReference type="ChEBI" id="CHEBI:30616"/>
        <dbReference type="ChEBI" id="CHEBI:36208"/>
        <dbReference type="ChEBI" id="CHEBI:145989"/>
        <dbReference type="ChEBI" id="CHEBI:456216"/>
        <dbReference type="EC" id="2.7.1.71"/>
    </reaction>
</comment>
<dbReference type="CDD" id="cd08195">
    <property type="entry name" value="DHQS"/>
    <property type="match status" value="1"/>
</dbReference>
<keyword evidence="10" id="KW-0460">Magnesium</keyword>
<sequence>MVPRRIFLIGLSGSGKSTTGRILARRLGWEFIDTDDEIEREAGRTVAELFAAEGEAAFRQRELRALERAAAREPVVVATGGGAPTIPAARPILGTGFVVWLAVSPAVAAQRILAAPGGSERPLLAGDPRARLEALLQSRIDLYRGADAAVDCDDLTPEEQAEEIERLWYEWQRDPAPPGQRFYSPYAAPRETGPGVIPEPAAIVTAPGGTYPVLVGEGALGALGAICRDLGLDGRAFIITDTTVGPLFAARAGAALESAGYTAATFAIPAGEEHKNLQTLAAVYDFLIDHRIERTDFIVTLGGGVVTDLAGFAAATILRGVPFLHAPTSLLAMADAAIGGKTGIDHPRGKNLIGAFAQPRAVVIDPLLLRTLPDRQLRNGWAELLKHGFILDEPLVRDLEAASIDGPPLTSADLIARSVAIKAAIVSEDERESGRRTLLNYGHTVGHAIEAVTGYRAYLHGEAVAIGMRAAGIIAAELGLLPPADLERQQALIRRFGLPEAAPGLDPRAVFDATLVDKKVRAGAIRWVLLERIGQAVVRQGVPDAVVHYAIETVTRP</sequence>
<keyword evidence="10" id="KW-0067">ATP-binding</keyword>
<keyword evidence="10" id="KW-0418">Kinase</keyword>
<feature type="binding site" evidence="10">
    <location>
        <begin position="13"/>
        <end position="18"/>
    </location>
    <ligand>
        <name>ATP</name>
        <dbReference type="ChEBI" id="CHEBI:30616"/>
    </ligand>
</feature>
<evidence type="ECO:0000256" key="8">
    <source>
        <dbReference type="ARBA" id="ARBA00023239"/>
    </source>
</evidence>
<dbReference type="GO" id="GO:0003856">
    <property type="term" value="F:3-dehydroquinate synthase activity"/>
    <property type="evidence" value="ECO:0007669"/>
    <property type="project" value="UniProtKB-EC"/>
</dbReference>
<keyword evidence="15" id="KW-1185">Reference proteome</keyword>